<evidence type="ECO:0000259" key="1">
    <source>
        <dbReference type="Pfam" id="PF07883"/>
    </source>
</evidence>
<evidence type="ECO:0000313" key="2">
    <source>
        <dbReference type="EMBL" id="MVN21752.1"/>
    </source>
</evidence>
<dbReference type="AlphaFoldDB" id="A0A7K1SWQ2"/>
<dbReference type="EMBL" id="WPIK01000007">
    <property type="protein sequence ID" value="MVN21752.1"/>
    <property type="molecule type" value="Genomic_DNA"/>
</dbReference>
<protein>
    <submittedName>
        <fullName evidence="2">Cupin domain-containing protein</fullName>
    </submittedName>
</protein>
<dbReference type="CDD" id="cd02219">
    <property type="entry name" value="cupin_YjlB-like"/>
    <property type="match status" value="1"/>
</dbReference>
<reference evidence="2 3" key="1">
    <citation type="submission" date="2019-12" db="EMBL/GenBank/DDBJ databases">
        <title>Mucilaginibacter sp. HMF7410 genome sequencing and assembly.</title>
        <authorList>
            <person name="Kang H."/>
            <person name="Cha I."/>
            <person name="Kim H."/>
            <person name="Joh K."/>
        </authorList>
    </citation>
    <scope>NUCLEOTIDE SEQUENCE [LARGE SCALE GENOMIC DNA]</scope>
    <source>
        <strain evidence="2 3">HMF7410</strain>
    </source>
</reference>
<dbReference type="Gene3D" id="2.60.120.10">
    <property type="entry name" value="Jelly Rolls"/>
    <property type="match status" value="1"/>
</dbReference>
<dbReference type="InterPro" id="IPR013096">
    <property type="entry name" value="Cupin_2"/>
</dbReference>
<dbReference type="Proteomes" id="UP000462014">
    <property type="component" value="Unassembled WGS sequence"/>
</dbReference>
<dbReference type="PANTHER" id="PTHR36448:SF2">
    <property type="entry name" value="CUPIN TYPE-1 DOMAIN-CONTAINING PROTEIN"/>
    <property type="match status" value="1"/>
</dbReference>
<dbReference type="Pfam" id="PF07883">
    <property type="entry name" value="Cupin_2"/>
    <property type="match status" value="1"/>
</dbReference>
<dbReference type="RefSeq" id="WP_157566352.1">
    <property type="nucleotide sequence ID" value="NZ_WPIK01000007.1"/>
</dbReference>
<dbReference type="SUPFAM" id="SSF51182">
    <property type="entry name" value="RmlC-like cupins"/>
    <property type="match status" value="1"/>
</dbReference>
<keyword evidence="3" id="KW-1185">Reference proteome</keyword>
<dbReference type="PANTHER" id="PTHR36448">
    <property type="entry name" value="BLR7373 PROTEIN"/>
    <property type="match status" value="1"/>
</dbReference>
<evidence type="ECO:0000313" key="3">
    <source>
        <dbReference type="Proteomes" id="UP000462014"/>
    </source>
</evidence>
<dbReference type="InterPro" id="IPR014710">
    <property type="entry name" value="RmlC-like_jellyroll"/>
</dbReference>
<proteinExistence type="predicted"/>
<accession>A0A7K1SWQ2</accession>
<feature type="domain" description="Cupin type-2" evidence="1">
    <location>
        <begin position="87"/>
        <end position="133"/>
    </location>
</feature>
<dbReference type="PIRSF" id="PIRSF019307">
    <property type="entry name" value="UCP019307"/>
    <property type="match status" value="1"/>
</dbReference>
<dbReference type="InterPro" id="IPR014500">
    <property type="entry name" value="UCP019307_cupin"/>
</dbReference>
<dbReference type="InterPro" id="IPR011051">
    <property type="entry name" value="RmlC_Cupin_sf"/>
</dbReference>
<sequence>MNRTRFLSLLGLSSFTLFNIKTMAENIVKPETHFFKDDGIIPNSQYPLLHYQKAFTATGPAGASWLEQHFAQYKWTNSWRNGVYPFHHYHSTSHEVLGIYNGSALLHLGGERGQKVKVEAGDIIVIPAGVGHKNLGSSTDFGVVGAYPDGRSWDVMRGQPGERPKADERIAALPVPDFDPFLGKAGGLVGLWT</sequence>
<organism evidence="2 3">
    <name type="scientific">Mucilaginibacter arboris</name>
    <dbReference type="NCBI Taxonomy" id="2682090"/>
    <lineage>
        <taxon>Bacteria</taxon>
        <taxon>Pseudomonadati</taxon>
        <taxon>Bacteroidota</taxon>
        <taxon>Sphingobacteriia</taxon>
        <taxon>Sphingobacteriales</taxon>
        <taxon>Sphingobacteriaceae</taxon>
        <taxon>Mucilaginibacter</taxon>
    </lineage>
</organism>
<comment type="caution">
    <text evidence="2">The sequence shown here is derived from an EMBL/GenBank/DDBJ whole genome shotgun (WGS) entry which is preliminary data.</text>
</comment>
<gene>
    <name evidence="2" type="ORF">GO621_09405</name>
</gene>
<name>A0A7K1SWQ2_9SPHI</name>
<dbReference type="InterPro" id="IPR047121">
    <property type="entry name" value="YjiB-like"/>
</dbReference>